<keyword evidence="3" id="KW-1185">Reference proteome</keyword>
<dbReference type="EMBL" id="CP146606">
    <property type="protein sequence ID" value="WYK17976.1"/>
    <property type="molecule type" value="Genomic_DNA"/>
</dbReference>
<dbReference type="Pfam" id="PF02830">
    <property type="entry name" value="V4R"/>
    <property type="match status" value="1"/>
</dbReference>
<dbReference type="InterPro" id="IPR004096">
    <property type="entry name" value="V4R"/>
</dbReference>
<dbReference type="RefSeq" id="WP_317054664.1">
    <property type="nucleotide sequence ID" value="NZ_CP146606.1"/>
</dbReference>
<dbReference type="PANTHER" id="PTHR35090:SF1">
    <property type="entry name" value="SLR0144 PROTEIN"/>
    <property type="match status" value="1"/>
</dbReference>
<gene>
    <name evidence="2" type="primary">bchJ</name>
    <name evidence="2" type="ORF">RZS32_016550</name>
</gene>
<sequence>MSRPKNATSNVIGPNAVLQLLPLIERLGGTSRVTKMLKAAGMDEAPDGTEMIPEVHAARLHQLLRQEEPQSAPLLAAEAGRATATYILAHRIPQKAQTLLRLLPARFAAMLLSKAITKHAWTFAGSGQFERVSPWTYRIKDNPVVRGEVSQTPLCTWHAAVFEHLYQVLVHPRCRCVETHCCAQHGSEACVFAIDIAP</sequence>
<name>A0ABZ2TE66_9RHOB</name>
<accession>A0ABZ2TE66</accession>
<organism evidence="2 3">
    <name type="scientific">Roseovarius rhodophyticola</name>
    <dbReference type="NCBI Taxonomy" id="3080827"/>
    <lineage>
        <taxon>Bacteria</taxon>
        <taxon>Pseudomonadati</taxon>
        <taxon>Pseudomonadota</taxon>
        <taxon>Alphaproteobacteria</taxon>
        <taxon>Rhodobacterales</taxon>
        <taxon>Roseobacteraceae</taxon>
        <taxon>Roseovarius</taxon>
    </lineage>
</organism>
<feature type="domain" description="4-vinyl reductase 4VR" evidence="1">
    <location>
        <begin position="134"/>
        <end position="196"/>
    </location>
</feature>
<proteinExistence type="predicted"/>
<reference evidence="2 3" key="1">
    <citation type="submission" date="2024-02" db="EMBL/GenBank/DDBJ databases">
        <title>Roseovarius strain W115 nov., isolated from a marine algae.</title>
        <authorList>
            <person name="Lee M.W."/>
            <person name="Lee J.K."/>
            <person name="Kim J.M."/>
            <person name="Choi D.G."/>
            <person name="Baek J.H."/>
            <person name="Bayburt H."/>
            <person name="Jung J.J."/>
            <person name="Han D.M."/>
            <person name="Jeon C.O."/>
        </authorList>
    </citation>
    <scope>NUCLEOTIDE SEQUENCE [LARGE SCALE GENOMIC DNA]</scope>
    <source>
        <strain evidence="2 3">W115</strain>
    </source>
</reference>
<evidence type="ECO:0000259" key="1">
    <source>
        <dbReference type="SMART" id="SM00989"/>
    </source>
</evidence>
<dbReference type="SMART" id="SM00989">
    <property type="entry name" value="V4R"/>
    <property type="match status" value="1"/>
</dbReference>
<dbReference type="InterPro" id="IPR010249">
    <property type="entry name" value="BchJ"/>
</dbReference>
<dbReference type="PANTHER" id="PTHR35090">
    <property type="entry name" value="DNA-DIRECTED RNA POLYMERASE SUBUNIT I"/>
    <property type="match status" value="1"/>
</dbReference>
<dbReference type="SUPFAM" id="SSF111126">
    <property type="entry name" value="Ligand-binding domain in the NO signalling and Golgi transport"/>
    <property type="match status" value="1"/>
</dbReference>
<protein>
    <submittedName>
        <fullName evidence="2">Bacteriochlorophyll 4-vinyl reductase</fullName>
    </submittedName>
</protein>
<dbReference type="Proteomes" id="UP001281305">
    <property type="component" value="Chromosome"/>
</dbReference>
<dbReference type="InterPro" id="IPR024096">
    <property type="entry name" value="NO_sig/Golgi_transp_ligand-bd"/>
</dbReference>
<evidence type="ECO:0000313" key="3">
    <source>
        <dbReference type="Proteomes" id="UP001281305"/>
    </source>
</evidence>
<dbReference type="NCBIfam" id="TIGR02019">
    <property type="entry name" value="BchJ"/>
    <property type="match status" value="1"/>
</dbReference>
<evidence type="ECO:0000313" key="2">
    <source>
        <dbReference type="EMBL" id="WYK17976.1"/>
    </source>
</evidence>